<comment type="caution">
    <text evidence="1">The sequence shown here is derived from an EMBL/GenBank/DDBJ whole genome shotgun (WGS) entry which is preliminary data.</text>
</comment>
<protein>
    <submittedName>
        <fullName evidence="1">Uncharacterized protein</fullName>
    </submittedName>
</protein>
<dbReference type="Proteomes" id="UP001344632">
    <property type="component" value="Unassembled WGS sequence"/>
</dbReference>
<dbReference type="RefSeq" id="WP_326089766.1">
    <property type="nucleotide sequence ID" value="NZ_JARLKZ010000015.1"/>
</dbReference>
<organism evidence="1 2">
    <name type="scientific">Paenibacillus dokdonensis</name>
    <dbReference type="NCBI Taxonomy" id="2567944"/>
    <lineage>
        <taxon>Bacteria</taxon>
        <taxon>Bacillati</taxon>
        <taxon>Bacillota</taxon>
        <taxon>Bacilli</taxon>
        <taxon>Bacillales</taxon>
        <taxon>Paenibacillaceae</taxon>
        <taxon>Paenibacillus</taxon>
    </lineage>
</organism>
<sequence length="68" mass="7990">MVVNFDNKDLLFIYGHFTKKIKKLQMIKESPNNPIHESSINQELKLFLSITTKIEDAYPEVKKLSHLM</sequence>
<keyword evidence="2" id="KW-1185">Reference proteome</keyword>
<evidence type="ECO:0000313" key="2">
    <source>
        <dbReference type="Proteomes" id="UP001344632"/>
    </source>
</evidence>
<proteinExistence type="predicted"/>
<dbReference type="EMBL" id="JARLKZ010000015">
    <property type="protein sequence ID" value="MEC0242021.1"/>
    <property type="molecule type" value="Genomic_DNA"/>
</dbReference>
<gene>
    <name evidence="1" type="ORF">P4H66_19650</name>
</gene>
<evidence type="ECO:0000313" key="1">
    <source>
        <dbReference type="EMBL" id="MEC0242021.1"/>
    </source>
</evidence>
<accession>A0ABU6GUL4</accession>
<name>A0ABU6GUL4_9BACL</name>
<reference evidence="1 2" key="1">
    <citation type="submission" date="2023-03" db="EMBL/GenBank/DDBJ databases">
        <title>Bacillus Genome Sequencing.</title>
        <authorList>
            <person name="Dunlap C."/>
        </authorList>
    </citation>
    <scope>NUCLEOTIDE SEQUENCE [LARGE SCALE GENOMIC DNA]</scope>
    <source>
        <strain evidence="1 2">BD-525</strain>
    </source>
</reference>